<dbReference type="Proteomes" id="UP000593566">
    <property type="component" value="Unassembled WGS sequence"/>
</dbReference>
<gene>
    <name evidence="1" type="ORF">HO133_002895</name>
</gene>
<dbReference type="GeneID" id="59331307"/>
<comment type="caution">
    <text evidence="1">The sequence shown here is derived from an EMBL/GenBank/DDBJ whole genome shotgun (WGS) entry which is preliminary data.</text>
</comment>
<name>A0A8H6CBU7_9LECA</name>
<dbReference type="RefSeq" id="XP_037149898.1">
    <property type="nucleotide sequence ID" value="XM_037293820.1"/>
</dbReference>
<dbReference type="AlphaFoldDB" id="A0A8H6CBU7"/>
<evidence type="ECO:0000313" key="2">
    <source>
        <dbReference type="Proteomes" id="UP000593566"/>
    </source>
</evidence>
<sequence>MLSVRIDAATFSLWGLSPSGDHFIGRAPMLLDTSEIIFRTVLNSDPRRQSFVYICYTTDDIKESDLKVLQLGSGIMPKLLGQDGRLLYEAREKDKINKNSYKEYLAMLDDNLQSLSATKQYDMKSATHQDPLTASAVAVKLQGGMTGKIQISHGDHSKILSQQTAFYASAVEIVRRELVQYGMIVSNLAKETKDQRSKIRAIAKQLLGYLDAYQPKIVGKDKAAAPEDKAATKDN</sequence>
<reference evidence="1 2" key="1">
    <citation type="journal article" date="2020" name="Genomics">
        <title>Complete, high-quality genomes from long-read metagenomic sequencing of two wolf lichen thalli reveals enigmatic genome architecture.</title>
        <authorList>
            <person name="McKenzie S.K."/>
            <person name="Walston R.F."/>
            <person name="Allen J.L."/>
        </authorList>
    </citation>
    <scope>NUCLEOTIDE SEQUENCE [LARGE SCALE GENOMIC DNA]</scope>
    <source>
        <strain evidence="1">WasteWater1</strain>
    </source>
</reference>
<accession>A0A8H6CBU7</accession>
<dbReference type="EMBL" id="JACCJB010000016">
    <property type="protein sequence ID" value="KAF6220463.1"/>
    <property type="molecule type" value="Genomic_DNA"/>
</dbReference>
<organism evidence="1 2">
    <name type="scientific">Letharia lupina</name>
    <dbReference type="NCBI Taxonomy" id="560253"/>
    <lineage>
        <taxon>Eukaryota</taxon>
        <taxon>Fungi</taxon>
        <taxon>Dikarya</taxon>
        <taxon>Ascomycota</taxon>
        <taxon>Pezizomycotina</taxon>
        <taxon>Lecanoromycetes</taxon>
        <taxon>OSLEUM clade</taxon>
        <taxon>Lecanoromycetidae</taxon>
        <taxon>Lecanorales</taxon>
        <taxon>Lecanorineae</taxon>
        <taxon>Parmeliaceae</taxon>
        <taxon>Letharia</taxon>
    </lineage>
</organism>
<keyword evidence="2" id="KW-1185">Reference proteome</keyword>
<protein>
    <submittedName>
        <fullName evidence="1">Uncharacterized protein</fullName>
    </submittedName>
</protein>
<proteinExistence type="predicted"/>
<evidence type="ECO:0000313" key="1">
    <source>
        <dbReference type="EMBL" id="KAF6220463.1"/>
    </source>
</evidence>